<dbReference type="PANTHER" id="PTHR30474:SF1">
    <property type="entry name" value="PEPTIDOGLYCAN GLYCOSYLTRANSFERASE MRDB"/>
    <property type="match status" value="1"/>
</dbReference>
<dbReference type="GO" id="GO:0009252">
    <property type="term" value="P:peptidoglycan biosynthetic process"/>
    <property type="evidence" value="ECO:0007669"/>
    <property type="project" value="UniProtKB-UniRule"/>
</dbReference>
<dbReference type="GO" id="GO:0015648">
    <property type="term" value="F:lipid-linked peptidoglycan transporter activity"/>
    <property type="evidence" value="ECO:0007669"/>
    <property type="project" value="TreeGrafter"/>
</dbReference>
<feature type="transmembrane region" description="Helical" evidence="6">
    <location>
        <begin position="336"/>
        <end position="357"/>
    </location>
</feature>
<keyword evidence="2 6" id="KW-0812">Transmembrane</keyword>
<organism evidence="7 8">
    <name type="scientific">Aphanocapsa feldmannii 277cV</name>
    <dbReference type="NCBI Taxonomy" id="2507553"/>
    <lineage>
        <taxon>Bacteria</taxon>
        <taxon>Bacillati</taxon>
        <taxon>Cyanobacteriota</taxon>
        <taxon>Cyanophyceae</taxon>
        <taxon>Oscillatoriophycideae</taxon>
        <taxon>Chroococcales</taxon>
        <taxon>Microcystaceae</taxon>
        <taxon>Aphanocapsa</taxon>
    </lineage>
</organism>
<feature type="transmembrane region" description="Helical" evidence="6">
    <location>
        <begin position="244"/>
        <end position="267"/>
    </location>
</feature>
<evidence type="ECO:0000313" key="8">
    <source>
        <dbReference type="Proteomes" id="UP000317990"/>
    </source>
</evidence>
<comment type="similarity">
    <text evidence="6">Belongs to the SEDS family. MrdB/RodA subfamily.</text>
</comment>
<feature type="transmembrane region" description="Helical" evidence="6">
    <location>
        <begin position="88"/>
        <end position="115"/>
    </location>
</feature>
<keyword evidence="6" id="KW-0961">Cell wall biogenesis/degradation</keyword>
<keyword evidence="6" id="KW-0808">Transferase</keyword>
<dbReference type="EC" id="2.4.99.28" evidence="6"/>
<feature type="transmembrane region" description="Helical" evidence="6">
    <location>
        <begin position="402"/>
        <end position="423"/>
    </location>
</feature>
<dbReference type="HAMAP" id="MF_02079">
    <property type="entry name" value="PGT_RodA"/>
    <property type="match status" value="1"/>
</dbReference>
<keyword evidence="6" id="KW-0573">Peptidoglycan synthesis</keyword>
<feature type="transmembrane region" description="Helical" evidence="6">
    <location>
        <begin position="175"/>
        <end position="207"/>
    </location>
</feature>
<feature type="transmembrane region" description="Helical" evidence="6">
    <location>
        <begin position="219"/>
        <end position="238"/>
    </location>
</feature>
<feature type="transmembrane region" description="Helical" evidence="6">
    <location>
        <begin position="152"/>
        <end position="169"/>
    </location>
</feature>
<accession>A0A524RLJ9</accession>
<evidence type="ECO:0000256" key="3">
    <source>
        <dbReference type="ARBA" id="ARBA00022960"/>
    </source>
</evidence>
<keyword evidence="6" id="KW-0328">Glycosyltransferase</keyword>
<feature type="transmembrane region" description="Helical" evidence="6">
    <location>
        <begin position="288"/>
        <end position="310"/>
    </location>
</feature>
<dbReference type="InterPro" id="IPR001182">
    <property type="entry name" value="FtsW/RodA"/>
</dbReference>
<dbReference type="PANTHER" id="PTHR30474">
    <property type="entry name" value="CELL CYCLE PROTEIN"/>
    <property type="match status" value="1"/>
</dbReference>
<dbReference type="UniPathway" id="UPA00219"/>
<keyword evidence="5 6" id="KW-0472">Membrane</keyword>
<dbReference type="GO" id="GO:0051301">
    <property type="term" value="P:cell division"/>
    <property type="evidence" value="ECO:0007669"/>
    <property type="project" value="InterPro"/>
</dbReference>
<feature type="transmembrane region" description="Helical" evidence="6">
    <location>
        <begin position="369"/>
        <end position="390"/>
    </location>
</feature>
<evidence type="ECO:0000256" key="4">
    <source>
        <dbReference type="ARBA" id="ARBA00022989"/>
    </source>
</evidence>
<comment type="function">
    <text evidence="6">Peptidoglycan polymerase that is essential for cell wall elongation.</text>
</comment>
<proteinExistence type="inferred from homology"/>
<dbReference type="GO" id="GO:0032153">
    <property type="term" value="C:cell division site"/>
    <property type="evidence" value="ECO:0007669"/>
    <property type="project" value="TreeGrafter"/>
</dbReference>
<feature type="transmembrane region" description="Helical" evidence="6">
    <location>
        <begin position="127"/>
        <end position="145"/>
    </location>
</feature>
<dbReference type="Proteomes" id="UP000317990">
    <property type="component" value="Unassembled WGS sequence"/>
</dbReference>
<dbReference type="NCBIfam" id="TIGR02210">
    <property type="entry name" value="rodA_shape"/>
    <property type="match status" value="1"/>
</dbReference>
<feature type="transmembrane region" description="Helical" evidence="6">
    <location>
        <begin position="21"/>
        <end position="46"/>
    </location>
</feature>
<dbReference type="EMBL" id="SRMO01000084">
    <property type="protein sequence ID" value="TGG90935.1"/>
    <property type="molecule type" value="Genomic_DNA"/>
</dbReference>
<name>A0A524RLJ9_9CHRO</name>
<gene>
    <name evidence="6 7" type="primary">rodA</name>
    <name evidence="7" type="ORF">ERJ67_09565</name>
</gene>
<dbReference type="AlphaFoldDB" id="A0A524RLJ9"/>
<feature type="transmembrane region" description="Helical" evidence="6">
    <location>
        <begin position="58"/>
        <end position="76"/>
    </location>
</feature>
<evidence type="ECO:0000256" key="2">
    <source>
        <dbReference type="ARBA" id="ARBA00022692"/>
    </source>
</evidence>
<keyword evidence="3 6" id="KW-0133">Cell shape</keyword>
<evidence type="ECO:0000256" key="1">
    <source>
        <dbReference type="ARBA" id="ARBA00004141"/>
    </source>
</evidence>
<dbReference type="Pfam" id="PF01098">
    <property type="entry name" value="FTSW_RODA_SPOVE"/>
    <property type="match status" value="2"/>
</dbReference>
<dbReference type="GO" id="GO:0008360">
    <property type="term" value="P:regulation of cell shape"/>
    <property type="evidence" value="ECO:0007669"/>
    <property type="project" value="UniProtKB-KW"/>
</dbReference>
<reference evidence="7 8" key="1">
    <citation type="journal article" date="2019" name="mSystems">
        <title>Life at home and on the roam: Genomic adaptions reflect the dual lifestyle of an intracellular, facultative symbiont.</title>
        <authorList>
            <person name="Burgsdorf I."/>
        </authorList>
    </citation>
    <scope>NUCLEOTIDE SEQUENCE [LARGE SCALE GENOMIC DNA]</scope>
    <source>
        <strain evidence="7">277cV</strain>
    </source>
</reference>
<dbReference type="GO" id="GO:0008955">
    <property type="term" value="F:peptidoglycan glycosyltransferase activity"/>
    <property type="evidence" value="ECO:0007669"/>
    <property type="project" value="UniProtKB-UniRule"/>
</dbReference>
<comment type="subcellular location">
    <subcellularLocation>
        <location evidence="6">Cell membrane</location>
        <topology evidence="6">Multi-pass membrane protein</topology>
    </subcellularLocation>
    <subcellularLocation>
        <location evidence="1">Membrane</location>
        <topology evidence="1">Multi-pass membrane protein</topology>
    </subcellularLocation>
</comment>
<keyword evidence="4 6" id="KW-1133">Transmembrane helix</keyword>
<keyword evidence="6" id="KW-1003">Cell membrane</keyword>
<dbReference type="GO" id="GO:0005886">
    <property type="term" value="C:plasma membrane"/>
    <property type="evidence" value="ECO:0007669"/>
    <property type="project" value="UniProtKB-SubCell"/>
</dbReference>
<comment type="pathway">
    <text evidence="6">Cell wall biogenesis; peptidoglycan biosynthesis.</text>
</comment>
<evidence type="ECO:0000256" key="5">
    <source>
        <dbReference type="ARBA" id="ARBA00023136"/>
    </source>
</evidence>
<sequence>MALLQRRKPSRFSRGYRDKPLLDFLGGDLWLWGLPIALILLAGGLIASTQRQAGLAEWSNHWTTGLAGLVAAWLLTRVDLQRLRSLLVPLYLINLAGLVAVRFIGTTALGAQRWIAVGPFQLQPSEFAKLAVILLLGGVLARFPVERPRDLLRPFAVIIVPWGLVFLQPDLGTSLVFGALLLVMLFWSGMPLAWIVLLISAIPAAILGGLHQAGMGDGYLIALLAWLLAMMVAALKTLPWPRLGALLVLTGQLSAAAVTPWLWQYGLKDYQRDRLVLFLDPAKDPLGGGYHLLQSTIGIGSGGLFGTGLLRGHLTKLQFIPEQHTDFIFSALGEELGLLGCGLVLLAFGFWSWRLLAVADQARSDFESLVVVGILAMVMFQVLVNVSMTIGLGPVTGIPLPFLSYGRSALITNCLALGMVASVQRHARLEARRRL</sequence>
<protein>
    <recommendedName>
        <fullName evidence="6">Peptidoglycan glycosyltransferase RodA</fullName>
        <shortName evidence="6">PGT</shortName>
        <ecNumber evidence="6">2.4.99.28</ecNumber>
    </recommendedName>
    <alternativeName>
        <fullName evidence="6">Cell elongation protein RodA</fullName>
    </alternativeName>
    <alternativeName>
        <fullName evidence="6">Cell wall polymerase</fullName>
    </alternativeName>
    <alternativeName>
        <fullName evidence="6">Peptidoglycan polymerase</fullName>
        <shortName evidence="6">PG polymerase</shortName>
    </alternativeName>
</protein>
<comment type="caution">
    <text evidence="7">The sequence shown here is derived from an EMBL/GenBank/DDBJ whole genome shotgun (WGS) entry which is preliminary data.</text>
</comment>
<evidence type="ECO:0000256" key="6">
    <source>
        <dbReference type="HAMAP-Rule" id="MF_02079"/>
    </source>
</evidence>
<dbReference type="GO" id="GO:0071555">
    <property type="term" value="P:cell wall organization"/>
    <property type="evidence" value="ECO:0007669"/>
    <property type="project" value="UniProtKB-KW"/>
</dbReference>
<evidence type="ECO:0000313" key="7">
    <source>
        <dbReference type="EMBL" id="TGG90935.1"/>
    </source>
</evidence>
<comment type="catalytic activity">
    <reaction evidence="6">
        <text>[GlcNAc-(1-&gt;4)-Mur2Ac(oyl-L-Ala-gamma-D-Glu-L-Lys-D-Ala-D-Ala)](n)-di-trans,octa-cis-undecaprenyl diphosphate + beta-D-GlcNAc-(1-&gt;4)-Mur2Ac(oyl-L-Ala-gamma-D-Glu-L-Lys-D-Ala-D-Ala)-di-trans,octa-cis-undecaprenyl diphosphate = [GlcNAc-(1-&gt;4)-Mur2Ac(oyl-L-Ala-gamma-D-Glu-L-Lys-D-Ala-D-Ala)](n+1)-di-trans,octa-cis-undecaprenyl diphosphate + di-trans,octa-cis-undecaprenyl diphosphate + H(+)</text>
        <dbReference type="Rhea" id="RHEA:23708"/>
        <dbReference type="Rhea" id="RHEA-COMP:9602"/>
        <dbReference type="Rhea" id="RHEA-COMP:9603"/>
        <dbReference type="ChEBI" id="CHEBI:15378"/>
        <dbReference type="ChEBI" id="CHEBI:58405"/>
        <dbReference type="ChEBI" id="CHEBI:60033"/>
        <dbReference type="ChEBI" id="CHEBI:78435"/>
        <dbReference type="EC" id="2.4.99.28"/>
    </reaction>
</comment>
<dbReference type="NCBIfam" id="NF037961">
    <property type="entry name" value="RodA_shape"/>
    <property type="match status" value="1"/>
</dbReference>
<dbReference type="InterPro" id="IPR011923">
    <property type="entry name" value="RodA/MrdB"/>
</dbReference>